<dbReference type="InterPro" id="IPR006146">
    <property type="entry name" value="5'-Nucleotdase_CS"/>
</dbReference>
<dbReference type="SUPFAM" id="SSF56300">
    <property type="entry name" value="Metallo-dependent phosphatases"/>
    <property type="match status" value="1"/>
</dbReference>
<proteinExistence type="inferred from homology"/>
<dbReference type="Pfam" id="PF02872">
    <property type="entry name" value="5_nucleotid_C"/>
    <property type="match status" value="1"/>
</dbReference>
<keyword evidence="2 3" id="KW-0732">Signal</keyword>
<dbReference type="PROSITE" id="PS00785">
    <property type="entry name" value="5_NUCLEOTIDASE_1"/>
    <property type="match status" value="1"/>
</dbReference>
<evidence type="ECO:0000313" key="7">
    <source>
        <dbReference type="Proteomes" id="UP000254235"/>
    </source>
</evidence>
<feature type="domain" description="Calcineurin-like phosphoesterase" evidence="4">
    <location>
        <begin position="29"/>
        <end position="258"/>
    </location>
</feature>
<evidence type="ECO:0000259" key="5">
    <source>
        <dbReference type="Pfam" id="PF02872"/>
    </source>
</evidence>
<evidence type="ECO:0000313" key="6">
    <source>
        <dbReference type="EMBL" id="SUC12102.1"/>
    </source>
</evidence>
<dbReference type="EMBL" id="UGTP01000001">
    <property type="protein sequence ID" value="SUC12102.1"/>
    <property type="molecule type" value="Genomic_DNA"/>
</dbReference>
<dbReference type="GO" id="GO:0009166">
    <property type="term" value="P:nucleotide catabolic process"/>
    <property type="evidence" value="ECO:0007669"/>
    <property type="project" value="InterPro"/>
</dbReference>
<dbReference type="InterPro" id="IPR006179">
    <property type="entry name" value="5_nucleotidase/apyrase"/>
</dbReference>
<comment type="similarity">
    <text evidence="1 3">Belongs to the 5'-nucleotidase family.</text>
</comment>
<protein>
    <submittedName>
        <fullName evidence="6">Trifunctional nucleotide phosphoesterase protein YfkN</fullName>
    </submittedName>
</protein>
<dbReference type="GO" id="GO:0016788">
    <property type="term" value="F:hydrolase activity, acting on ester bonds"/>
    <property type="evidence" value="ECO:0007669"/>
    <property type="project" value="InterPro"/>
</dbReference>
<gene>
    <name evidence="6" type="primary">yfkN_3</name>
    <name evidence="6" type="ORF">NCTC13043_00697</name>
</gene>
<dbReference type="Pfam" id="PF00149">
    <property type="entry name" value="Metallophos"/>
    <property type="match status" value="1"/>
</dbReference>
<dbReference type="PANTHER" id="PTHR11575:SF6">
    <property type="entry name" value="2',3'-CYCLIC-NUCLEOTIDE 2'-PHOSPHODIESTERASE_3'-NUCLEOTIDASE"/>
    <property type="match status" value="1"/>
</dbReference>
<keyword evidence="3" id="KW-0547">Nucleotide-binding</keyword>
<dbReference type="GO" id="GO:0030288">
    <property type="term" value="C:outer membrane-bounded periplasmic space"/>
    <property type="evidence" value="ECO:0007669"/>
    <property type="project" value="TreeGrafter"/>
</dbReference>
<dbReference type="GeneID" id="78570415"/>
<dbReference type="PANTHER" id="PTHR11575">
    <property type="entry name" value="5'-NUCLEOTIDASE-RELATED"/>
    <property type="match status" value="1"/>
</dbReference>
<dbReference type="AlphaFoldDB" id="A0A379F0H7"/>
<dbReference type="InterPro" id="IPR004843">
    <property type="entry name" value="Calcineurin-like_PHP"/>
</dbReference>
<evidence type="ECO:0000256" key="2">
    <source>
        <dbReference type="ARBA" id="ARBA00022729"/>
    </source>
</evidence>
<dbReference type="InterPro" id="IPR036907">
    <property type="entry name" value="5'-Nucleotdase_C_sf"/>
</dbReference>
<dbReference type="PRINTS" id="PR01607">
    <property type="entry name" value="APYRASEFAMLY"/>
</dbReference>
<name>A0A379F0H7_9BACT</name>
<dbReference type="InterPro" id="IPR008334">
    <property type="entry name" value="5'-Nucleotdase_C"/>
</dbReference>
<reference evidence="6 7" key="1">
    <citation type="submission" date="2018-06" db="EMBL/GenBank/DDBJ databases">
        <authorList>
            <consortium name="Pathogen Informatics"/>
            <person name="Doyle S."/>
        </authorList>
    </citation>
    <scope>NUCLEOTIDE SEQUENCE [LARGE SCALE GENOMIC DNA]</scope>
    <source>
        <strain evidence="6 7">NCTC13043</strain>
    </source>
</reference>
<keyword evidence="3" id="KW-0378">Hydrolase</keyword>
<dbReference type="GO" id="GO:0000166">
    <property type="term" value="F:nucleotide binding"/>
    <property type="evidence" value="ECO:0007669"/>
    <property type="project" value="UniProtKB-KW"/>
</dbReference>
<dbReference type="SUPFAM" id="SSF55816">
    <property type="entry name" value="5'-nucleotidase (syn. UDP-sugar hydrolase), C-terminal domain"/>
    <property type="match status" value="1"/>
</dbReference>
<sequence>MKRTLFAFMTLAFCCFGARAQNKNITITLVETSDVHGSFFPYDFITRKPKAGSMARVATFINDLRQKKGTENVYLLDNGDILQGQPISYYYNYIDKQQENIAASVVNFMNYDATTVGNHDIETGHAVYDKWIRELHCPVLGANIIDTRTQKSYVLPYTIIKKKNGVKVAVVGMLTPAIPNWLEENLWKGLRFEDIVSSAKKTIAALKANEKPDVIVGLFHSGWDGGIITPNYVEDASKMVAEEVDGFDVVFFGHDHKPHNSIETNKDGNEVVCLDPANNAQRVAVATITLAPVKKKNKSGKQFNVVKKWGELVSVADLAIDKPFMAHFEKQIDKVKQWANTEIGHFDNTISTKDCFFGNSAFNDLILNLELQITKADIAFNAPLGFNSVIKAGPITVGDMFSLYKYENQLYVMRLTGKEIKNYLEMSYNLWTNTMKSPDDHLLLLSNDTRDDSQRLGFKNFSFNFDSAAGIDYEVDVTKPYGQKVNIIKMSNGQPFDEAKYYNVAVNSYRGNGGGELLTKGAGIPHDELKKRIVWRSDRDQRYYLMEEIKKAGTLNPQPNHNWKFVPVEWTDKAAARDRKLLFGE</sequence>
<evidence type="ECO:0000256" key="1">
    <source>
        <dbReference type="ARBA" id="ARBA00006654"/>
    </source>
</evidence>
<dbReference type="Proteomes" id="UP000254235">
    <property type="component" value="Unassembled WGS sequence"/>
</dbReference>
<dbReference type="OrthoDB" id="9775118at2"/>
<evidence type="ECO:0000259" key="4">
    <source>
        <dbReference type="Pfam" id="PF00149"/>
    </source>
</evidence>
<feature type="domain" description="5'-Nucleotidase C-terminal" evidence="5">
    <location>
        <begin position="343"/>
        <end position="516"/>
    </location>
</feature>
<dbReference type="GO" id="GO:0046872">
    <property type="term" value="F:metal ion binding"/>
    <property type="evidence" value="ECO:0007669"/>
    <property type="project" value="InterPro"/>
</dbReference>
<feature type="chain" id="PRO_5016486145" evidence="3">
    <location>
        <begin position="21"/>
        <end position="585"/>
    </location>
</feature>
<dbReference type="Gene3D" id="3.60.21.10">
    <property type="match status" value="1"/>
</dbReference>
<dbReference type="InterPro" id="IPR029052">
    <property type="entry name" value="Metallo-depent_PP-like"/>
</dbReference>
<accession>A0A379F0H7</accession>
<feature type="signal peptide" evidence="3">
    <location>
        <begin position="1"/>
        <end position="20"/>
    </location>
</feature>
<dbReference type="Gene3D" id="3.90.780.10">
    <property type="entry name" value="5'-Nucleotidase, C-terminal domain"/>
    <property type="match status" value="1"/>
</dbReference>
<dbReference type="RefSeq" id="WP_115083021.1">
    <property type="nucleotide sequence ID" value="NZ_UGTP01000001.1"/>
</dbReference>
<organism evidence="6 7">
    <name type="scientific">Prevotella pallens</name>
    <dbReference type="NCBI Taxonomy" id="60133"/>
    <lineage>
        <taxon>Bacteria</taxon>
        <taxon>Pseudomonadati</taxon>
        <taxon>Bacteroidota</taxon>
        <taxon>Bacteroidia</taxon>
        <taxon>Bacteroidales</taxon>
        <taxon>Prevotellaceae</taxon>
        <taxon>Prevotella</taxon>
    </lineage>
</organism>
<evidence type="ECO:0000256" key="3">
    <source>
        <dbReference type="RuleBase" id="RU362119"/>
    </source>
</evidence>